<reference evidence="1" key="1">
    <citation type="journal article" date="2019" name="Environ. Microbiol.">
        <title>Fungal ecological strategies reflected in gene transcription - a case study of two litter decomposers.</title>
        <authorList>
            <person name="Barbi F."/>
            <person name="Kohler A."/>
            <person name="Barry K."/>
            <person name="Baskaran P."/>
            <person name="Daum C."/>
            <person name="Fauchery L."/>
            <person name="Ihrmark K."/>
            <person name="Kuo A."/>
            <person name="LaButti K."/>
            <person name="Lipzen A."/>
            <person name="Morin E."/>
            <person name="Grigoriev I.V."/>
            <person name="Henrissat B."/>
            <person name="Lindahl B."/>
            <person name="Martin F."/>
        </authorList>
    </citation>
    <scope>NUCLEOTIDE SEQUENCE</scope>
    <source>
        <strain evidence="1">JB14</strain>
    </source>
</reference>
<dbReference type="EMBL" id="ML769443">
    <property type="protein sequence ID" value="KAE9401664.1"/>
    <property type="molecule type" value="Genomic_DNA"/>
</dbReference>
<keyword evidence="2" id="KW-1185">Reference proteome</keyword>
<evidence type="ECO:0000313" key="1">
    <source>
        <dbReference type="EMBL" id="KAE9401664.1"/>
    </source>
</evidence>
<proteinExistence type="predicted"/>
<evidence type="ECO:0000313" key="2">
    <source>
        <dbReference type="Proteomes" id="UP000799118"/>
    </source>
</evidence>
<name>A0A6A4HXX9_9AGAR</name>
<gene>
    <name evidence="1" type="ORF">BT96DRAFT_596061</name>
</gene>
<sequence length="64" mass="6595">MGQSIPSSPGLSLIHLSDIKSATSAAVALFSISYSVILRRIPSLGLSRPPPRTETGTGASAICR</sequence>
<organism evidence="1 2">
    <name type="scientific">Gymnopus androsaceus JB14</name>
    <dbReference type="NCBI Taxonomy" id="1447944"/>
    <lineage>
        <taxon>Eukaryota</taxon>
        <taxon>Fungi</taxon>
        <taxon>Dikarya</taxon>
        <taxon>Basidiomycota</taxon>
        <taxon>Agaricomycotina</taxon>
        <taxon>Agaricomycetes</taxon>
        <taxon>Agaricomycetidae</taxon>
        <taxon>Agaricales</taxon>
        <taxon>Marasmiineae</taxon>
        <taxon>Omphalotaceae</taxon>
        <taxon>Gymnopus</taxon>
    </lineage>
</organism>
<dbReference type="AlphaFoldDB" id="A0A6A4HXX9"/>
<dbReference type="Proteomes" id="UP000799118">
    <property type="component" value="Unassembled WGS sequence"/>
</dbReference>
<protein>
    <submittedName>
        <fullName evidence="1">Uncharacterized protein</fullName>
    </submittedName>
</protein>
<accession>A0A6A4HXX9</accession>